<gene>
    <name evidence="9" type="ORF">ENQ20_02335</name>
</gene>
<name>A0A7C1FDH5_9CHLR</name>
<comment type="subcellular location">
    <subcellularLocation>
        <location evidence="1">Cell membrane</location>
        <topology evidence="1">Multi-pass membrane protein</topology>
    </subcellularLocation>
</comment>
<feature type="transmembrane region" description="Helical" evidence="8">
    <location>
        <begin position="260"/>
        <end position="283"/>
    </location>
</feature>
<evidence type="ECO:0000256" key="5">
    <source>
        <dbReference type="ARBA" id="ARBA00022692"/>
    </source>
</evidence>
<keyword evidence="3" id="KW-0813">Transport</keyword>
<feature type="transmembrane region" description="Helical" evidence="8">
    <location>
        <begin position="65"/>
        <end position="88"/>
    </location>
</feature>
<dbReference type="PANTHER" id="PTHR43057">
    <property type="entry name" value="ARSENITE EFFLUX TRANSPORTER"/>
    <property type="match status" value="1"/>
</dbReference>
<dbReference type="GO" id="GO:0015104">
    <property type="term" value="F:antimonite transmembrane transporter activity"/>
    <property type="evidence" value="ECO:0007669"/>
    <property type="project" value="TreeGrafter"/>
</dbReference>
<comment type="caution">
    <text evidence="9">The sequence shown here is derived from an EMBL/GenBank/DDBJ whole genome shotgun (WGS) entry which is preliminary data.</text>
</comment>
<evidence type="ECO:0000256" key="4">
    <source>
        <dbReference type="ARBA" id="ARBA00022475"/>
    </source>
</evidence>
<evidence type="ECO:0000256" key="8">
    <source>
        <dbReference type="SAM" id="Phobius"/>
    </source>
</evidence>
<dbReference type="Pfam" id="PF01758">
    <property type="entry name" value="SBF"/>
    <property type="match status" value="1"/>
</dbReference>
<feature type="transmembrane region" description="Helical" evidence="8">
    <location>
        <begin position="227"/>
        <end position="248"/>
    </location>
</feature>
<feature type="transmembrane region" description="Helical" evidence="8">
    <location>
        <begin position="126"/>
        <end position="152"/>
    </location>
</feature>
<feature type="transmembrane region" description="Helical" evidence="8">
    <location>
        <begin position="289"/>
        <end position="314"/>
    </location>
</feature>
<keyword evidence="6 8" id="KW-1133">Transmembrane helix</keyword>
<dbReference type="PANTHER" id="PTHR43057:SF1">
    <property type="entry name" value="ARSENICAL-RESISTANCE PROTEIN 3"/>
    <property type="match status" value="1"/>
</dbReference>
<keyword evidence="4" id="KW-1003">Cell membrane</keyword>
<evidence type="ECO:0000256" key="1">
    <source>
        <dbReference type="ARBA" id="ARBA00004651"/>
    </source>
</evidence>
<dbReference type="GO" id="GO:0005886">
    <property type="term" value="C:plasma membrane"/>
    <property type="evidence" value="ECO:0007669"/>
    <property type="project" value="UniProtKB-SubCell"/>
</dbReference>
<dbReference type="EMBL" id="DSMG01000034">
    <property type="protein sequence ID" value="HDX30312.1"/>
    <property type="molecule type" value="Genomic_DNA"/>
</dbReference>
<dbReference type="GO" id="GO:0015105">
    <property type="term" value="F:arsenite transmembrane transporter activity"/>
    <property type="evidence" value="ECO:0007669"/>
    <property type="project" value="TreeGrafter"/>
</dbReference>
<dbReference type="InterPro" id="IPR004706">
    <property type="entry name" value="Arsenical-R_Acr3"/>
</dbReference>
<feature type="transmembrane region" description="Helical" evidence="8">
    <location>
        <begin position="37"/>
        <end position="53"/>
    </location>
</feature>
<evidence type="ECO:0000256" key="3">
    <source>
        <dbReference type="ARBA" id="ARBA00022448"/>
    </source>
</evidence>
<keyword evidence="7 8" id="KW-0472">Membrane</keyword>
<dbReference type="InterPro" id="IPR002657">
    <property type="entry name" value="BilAc:Na_symport/Acr3"/>
</dbReference>
<evidence type="ECO:0000256" key="6">
    <source>
        <dbReference type="ARBA" id="ARBA00022989"/>
    </source>
</evidence>
<feature type="transmembrane region" description="Helical" evidence="8">
    <location>
        <begin position="158"/>
        <end position="177"/>
    </location>
</feature>
<evidence type="ECO:0000313" key="9">
    <source>
        <dbReference type="EMBL" id="HDX30312.1"/>
    </source>
</evidence>
<dbReference type="InterPro" id="IPR038770">
    <property type="entry name" value="Na+/solute_symporter_sf"/>
</dbReference>
<sequence>MTHMGKAQTPLILAAVLIGLMLSGVSGIAQWAGHLIVPALIVMLTLVFLQIPLRGLTDAFRHRAIAIASLLINFVWTPLFAWALGRLFLSEQPALWIGFLMLMVTPCTDWYLVFTGIARGNLPLSTALLPANLILQLALLPMYILLLAGAVIPVQWSILLESVLIVLLAPFAAARVLRNVFIKWRSESWLSQELVPRLQPVQLLLLALAIAAMFASEGNAILQHPGVLLFLLPPLILFWGSNLLLTLVVSKMLNSSYANFASLSFTTLARNSPVALTIALVAFPEEPLVALALALGPLIELPALAIIAQIALWIERRGWFVSSIVPDPSTNFHQSST</sequence>
<organism evidence="9">
    <name type="scientific">Caldilinea aerophila</name>
    <dbReference type="NCBI Taxonomy" id="133453"/>
    <lineage>
        <taxon>Bacteria</taxon>
        <taxon>Bacillati</taxon>
        <taxon>Chloroflexota</taxon>
        <taxon>Caldilineae</taxon>
        <taxon>Caldilineales</taxon>
        <taxon>Caldilineaceae</taxon>
        <taxon>Caldilinea</taxon>
    </lineage>
</organism>
<dbReference type="Gene3D" id="1.20.1530.20">
    <property type="match status" value="1"/>
</dbReference>
<evidence type="ECO:0000256" key="7">
    <source>
        <dbReference type="ARBA" id="ARBA00023136"/>
    </source>
</evidence>
<proteinExistence type="inferred from homology"/>
<dbReference type="AlphaFoldDB" id="A0A7C1FDH5"/>
<evidence type="ECO:0000256" key="2">
    <source>
        <dbReference type="ARBA" id="ARBA00010110"/>
    </source>
</evidence>
<protein>
    <submittedName>
        <fullName evidence="9">Arsenic resistance protein</fullName>
    </submittedName>
</protein>
<keyword evidence="5 8" id="KW-0812">Transmembrane</keyword>
<feature type="transmembrane region" description="Helical" evidence="8">
    <location>
        <begin position="198"/>
        <end position="215"/>
    </location>
</feature>
<reference evidence="9" key="1">
    <citation type="journal article" date="2020" name="mSystems">
        <title>Genome- and Community-Level Interaction Insights into Carbon Utilization and Element Cycling Functions of Hydrothermarchaeota in Hydrothermal Sediment.</title>
        <authorList>
            <person name="Zhou Z."/>
            <person name="Liu Y."/>
            <person name="Xu W."/>
            <person name="Pan J."/>
            <person name="Luo Z.H."/>
            <person name="Li M."/>
        </authorList>
    </citation>
    <scope>NUCLEOTIDE SEQUENCE [LARGE SCALE GENOMIC DNA]</scope>
    <source>
        <strain evidence="9">SpSt-289</strain>
    </source>
</reference>
<feature type="transmembrane region" description="Helical" evidence="8">
    <location>
        <begin position="94"/>
        <end position="114"/>
    </location>
</feature>
<accession>A0A7C1FDH5</accession>
<comment type="similarity">
    <text evidence="2">Belongs to the arsenical resistance-3 (ACR3) (TC 2.A.59) family.</text>
</comment>
<dbReference type="GO" id="GO:0015297">
    <property type="term" value="F:antiporter activity"/>
    <property type="evidence" value="ECO:0007669"/>
    <property type="project" value="InterPro"/>
</dbReference>